<reference evidence="1 2" key="1">
    <citation type="journal article" date="2021" name="Elife">
        <title>Chloroplast acquisition without the gene transfer in kleptoplastic sea slugs, Plakobranchus ocellatus.</title>
        <authorList>
            <person name="Maeda T."/>
            <person name="Takahashi S."/>
            <person name="Yoshida T."/>
            <person name="Shimamura S."/>
            <person name="Takaki Y."/>
            <person name="Nagai Y."/>
            <person name="Toyoda A."/>
            <person name="Suzuki Y."/>
            <person name="Arimoto A."/>
            <person name="Ishii H."/>
            <person name="Satoh N."/>
            <person name="Nishiyama T."/>
            <person name="Hasebe M."/>
            <person name="Maruyama T."/>
            <person name="Minagawa J."/>
            <person name="Obokata J."/>
            <person name="Shigenobu S."/>
        </authorList>
    </citation>
    <scope>NUCLEOTIDE SEQUENCE [LARGE SCALE GENOMIC DNA]</scope>
</reference>
<evidence type="ECO:0000313" key="1">
    <source>
        <dbReference type="EMBL" id="GFO42158.1"/>
    </source>
</evidence>
<organism evidence="1 2">
    <name type="scientific">Plakobranchus ocellatus</name>
    <dbReference type="NCBI Taxonomy" id="259542"/>
    <lineage>
        <taxon>Eukaryota</taxon>
        <taxon>Metazoa</taxon>
        <taxon>Spiralia</taxon>
        <taxon>Lophotrochozoa</taxon>
        <taxon>Mollusca</taxon>
        <taxon>Gastropoda</taxon>
        <taxon>Heterobranchia</taxon>
        <taxon>Euthyneura</taxon>
        <taxon>Panpulmonata</taxon>
        <taxon>Sacoglossa</taxon>
        <taxon>Placobranchoidea</taxon>
        <taxon>Plakobranchidae</taxon>
        <taxon>Plakobranchus</taxon>
    </lineage>
</organism>
<accession>A0AAV4DDM3</accession>
<sequence>MITEEIKAMSAMFFFSPNVFKKPVKFLFKSYRRSLCWLRYVYSEATVKIPCSYRMATVWLPLATVWLPYGYHVATVGYRVATVWLQCGYRWLPCGYRVATVAILWTD</sequence>
<name>A0AAV4DDM3_9GAST</name>
<gene>
    <name evidence="1" type="ORF">PoB_006866300</name>
</gene>
<keyword evidence="2" id="KW-1185">Reference proteome</keyword>
<evidence type="ECO:0000313" key="2">
    <source>
        <dbReference type="Proteomes" id="UP000735302"/>
    </source>
</evidence>
<protein>
    <submittedName>
        <fullName evidence="1">Uncharacterized protein</fullName>
    </submittedName>
</protein>
<comment type="caution">
    <text evidence="1">The sequence shown here is derived from an EMBL/GenBank/DDBJ whole genome shotgun (WGS) entry which is preliminary data.</text>
</comment>
<dbReference type="EMBL" id="BLXT01007756">
    <property type="protein sequence ID" value="GFO42158.1"/>
    <property type="molecule type" value="Genomic_DNA"/>
</dbReference>
<proteinExistence type="predicted"/>
<dbReference type="AlphaFoldDB" id="A0AAV4DDM3"/>
<dbReference type="Proteomes" id="UP000735302">
    <property type="component" value="Unassembled WGS sequence"/>
</dbReference>